<sequence>MPVTFGQVFAPGHLASAASLSGRLDNGVTIPLQLDVKAKHPDGSVRHAIISAVLPSLAAGEVRTMTLNRDAATASTTATTAALMNSGFTASVNATIAGVRYSASADELIKKALATAWLNGSTASEWQVSAPLTTSAGVAHPHLTARFSVRWYDAVKKARVDVVIENNWAYEAAPQNVTYDADILVGGKSVYAKPALQHFHHARWRKMFWWNGAAPEINIKHNSGYLIDSRALPNYNRTLSIPESVLNNLKSKWTGAAIEPMGSGLAIPYMPTTGGRDDIGMLPQWAVVHLLSMDRRARDVTLGTAEQAGSYSAHYRDKKTGQPVSLIDYPYMTLVGTPGDTMNPATKQYESFPKCATTTACTTPYTHDVSHQPAFAYMPYMLTGDHFFLEELQFWGMYNVFNSNPGYRENIKGLLKPEQVRGQAWALRTLAEAAYITPDNDRLKEHFNRILDSNLDWYNQNYPNNPNANKLGIIVNGYAVVYSSNRGMAPWMDDFFTAAIGHAHDLGFTKATTMLKWKAQFPIQRMMGEGTCYIRGAMYSMMVRDSQTSPYYTTIGQAFKASDAAEMPAGFSTMQCGSAAMATALKLKVGEMTGYSAAYAGYPSNMQPALAYAADVGGADGAKAWSVFMARTVKPDYRFGPQFDIVPR</sequence>
<comment type="caution">
    <text evidence="1">The sequence shown here is derived from an EMBL/GenBank/DDBJ whole genome shotgun (WGS) entry which is preliminary data.</text>
</comment>
<proteinExistence type="predicted"/>
<evidence type="ECO:0000313" key="2">
    <source>
        <dbReference type="Proteomes" id="UP000533905"/>
    </source>
</evidence>
<protein>
    <submittedName>
        <fullName evidence="1">Uncharacterized protein</fullName>
    </submittedName>
</protein>
<dbReference type="Proteomes" id="UP000533905">
    <property type="component" value="Unassembled WGS sequence"/>
</dbReference>
<organism evidence="1 2">
    <name type="scientific">Telluria aromaticivorans</name>
    <dbReference type="NCBI Taxonomy" id="2725995"/>
    <lineage>
        <taxon>Bacteria</taxon>
        <taxon>Pseudomonadati</taxon>
        <taxon>Pseudomonadota</taxon>
        <taxon>Betaproteobacteria</taxon>
        <taxon>Burkholderiales</taxon>
        <taxon>Oxalobacteraceae</taxon>
        <taxon>Telluria group</taxon>
        <taxon>Telluria</taxon>
    </lineage>
</organism>
<evidence type="ECO:0000313" key="1">
    <source>
        <dbReference type="EMBL" id="NNG24233.1"/>
    </source>
</evidence>
<accession>A0A7Y2K0R5</accession>
<name>A0A7Y2K0R5_9BURK</name>
<keyword evidence="2" id="KW-1185">Reference proteome</keyword>
<gene>
    <name evidence="1" type="ORF">HGB41_14655</name>
</gene>
<reference evidence="1 2" key="1">
    <citation type="submission" date="2020-04" db="EMBL/GenBank/DDBJ databases">
        <title>Massilia sp. nov., a cold adapted bacteria isolated from Arctic soil.</title>
        <authorList>
            <person name="Son J."/>
            <person name="Ka J.-O."/>
        </authorList>
    </citation>
    <scope>NUCLEOTIDE SEQUENCE [LARGE SCALE GENOMIC DNA]</scope>
    <source>
        <strain evidence="1 2">ML15P13</strain>
    </source>
</reference>
<dbReference type="AlphaFoldDB" id="A0A7Y2K0R5"/>
<dbReference type="EMBL" id="JABAIV010000004">
    <property type="protein sequence ID" value="NNG24233.1"/>
    <property type="molecule type" value="Genomic_DNA"/>
</dbReference>